<keyword evidence="1" id="KW-0378">Hydrolase</keyword>
<dbReference type="PRINTS" id="PR00111">
    <property type="entry name" value="ABHYDROLASE"/>
</dbReference>
<dbReference type="GO" id="GO:0016787">
    <property type="term" value="F:hydrolase activity"/>
    <property type="evidence" value="ECO:0007669"/>
    <property type="project" value="UniProtKB-KW"/>
</dbReference>
<proteinExistence type="inferred from homology"/>
<dbReference type="Pfam" id="PF00561">
    <property type="entry name" value="Abhydrolase_1"/>
    <property type="match status" value="1"/>
</dbReference>
<dbReference type="GeneID" id="27336564"/>
<evidence type="ECO:0000313" key="5">
    <source>
        <dbReference type="EMBL" id="KIW12205.1"/>
    </source>
</evidence>
<comment type="similarity">
    <text evidence="2">Belongs to the AB hydrolase superfamily. Epoxide hydrolase family.</text>
</comment>
<dbReference type="PANTHER" id="PTHR43329">
    <property type="entry name" value="EPOXIDE HYDROLASE"/>
    <property type="match status" value="1"/>
</dbReference>
<dbReference type="InterPro" id="IPR000073">
    <property type="entry name" value="AB_hydrolase_1"/>
</dbReference>
<keyword evidence="3" id="KW-0732">Signal</keyword>
<dbReference type="InterPro" id="IPR000639">
    <property type="entry name" value="Epox_hydrolase-like"/>
</dbReference>
<dbReference type="SUPFAM" id="SSF53474">
    <property type="entry name" value="alpha/beta-Hydrolases"/>
    <property type="match status" value="1"/>
</dbReference>
<feature type="chain" id="PRO_5002238747" description="AB hydrolase-1 domain-containing protein" evidence="3">
    <location>
        <begin position="26"/>
        <end position="354"/>
    </location>
</feature>
<feature type="signal peptide" evidence="3">
    <location>
        <begin position="1"/>
        <end position="25"/>
    </location>
</feature>
<name>A0A0D2B0F8_9EURO</name>
<dbReference type="PRINTS" id="PR00412">
    <property type="entry name" value="EPOXHYDRLASE"/>
</dbReference>
<feature type="domain" description="AB hydrolase-1" evidence="4">
    <location>
        <begin position="53"/>
        <end position="304"/>
    </location>
</feature>
<evidence type="ECO:0000256" key="1">
    <source>
        <dbReference type="ARBA" id="ARBA00022801"/>
    </source>
</evidence>
<dbReference type="STRING" id="91928.A0A0D2B0F8"/>
<dbReference type="OrthoDB" id="284184at2759"/>
<dbReference type="InterPro" id="IPR029058">
    <property type="entry name" value="AB_hydrolase_fold"/>
</dbReference>
<dbReference type="RefSeq" id="XP_016232421.1">
    <property type="nucleotide sequence ID" value="XM_016383798.1"/>
</dbReference>
<dbReference type="Proteomes" id="UP000053328">
    <property type="component" value="Unassembled WGS sequence"/>
</dbReference>
<evidence type="ECO:0000259" key="4">
    <source>
        <dbReference type="Pfam" id="PF00561"/>
    </source>
</evidence>
<sequence>MYSSSLLYPITLALAVFATLSASAALKPFDDWAHQRVALANVSIHFRYAGSGPPILLAHGNPQFSLTWRTIGPLLAQNYTVIALDNRGAGDSSIPADGNYSVMASAIDAKSVLDFLNITSAYVVGHDFGSGIATALATMYPTLVRRLVVTEFAIPGFGFEEARNPGPYWDLYANWQLAFFSIPDAATFFISGREKQMLEWFFFHGSYSGPTSFPEDIVNRYTSSISKPGFLRAMVGPYDIRAIAAAASFFQGTLGRQALSVPTLAMGGEASLGPAGKSLWANITTDLEVDVVPKAGHWIADENPAWVAARVQSFFEQDENPPLPTIDLSYLDDKVTLTVGYFGTLGNAARAGGG</sequence>
<dbReference type="EMBL" id="KN847498">
    <property type="protein sequence ID" value="KIW12205.1"/>
    <property type="molecule type" value="Genomic_DNA"/>
</dbReference>
<evidence type="ECO:0000256" key="3">
    <source>
        <dbReference type="SAM" id="SignalP"/>
    </source>
</evidence>
<reference evidence="5 6" key="1">
    <citation type="submission" date="2015-01" db="EMBL/GenBank/DDBJ databases">
        <title>The Genome Sequence of Exophiala spinifera CBS89968.</title>
        <authorList>
            <consortium name="The Broad Institute Genomics Platform"/>
            <person name="Cuomo C."/>
            <person name="de Hoog S."/>
            <person name="Gorbushina A."/>
            <person name="Stielow B."/>
            <person name="Teixiera M."/>
            <person name="Abouelleil A."/>
            <person name="Chapman S.B."/>
            <person name="Priest M."/>
            <person name="Young S.K."/>
            <person name="Wortman J."/>
            <person name="Nusbaum C."/>
            <person name="Birren B."/>
        </authorList>
    </citation>
    <scope>NUCLEOTIDE SEQUENCE [LARGE SCALE GENOMIC DNA]</scope>
    <source>
        <strain evidence="5 6">CBS 89968</strain>
    </source>
</reference>
<dbReference type="VEuPathDB" id="FungiDB:PV08_09481"/>
<evidence type="ECO:0000256" key="2">
    <source>
        <dbReference type="ARBA" id="ARBA00038334"/>
    </source>
</evidence>
<accession>A0A0D2B0F8</accession>
<organism evidence="5 6">
    <name type="scientific">Exophiala spinifera</name>
    <dbReference type="NCBI Taxonomy" id="91928"/>
    <lineage>
        <taxon>Eukaryota</taxon>
        <taxon>Fungi</taxon>
        <taxon>Dikarya</taxon>
        <taxon>Ascomycota</taxon>
        <taxon>Pezizomycotina</taxon>
        <taxon>Eurotiomycetes</taxon>
        <taxon>Chaetothyriomycetidae</taxon>
        <taxon>Chaetothyriales</taxon>
        <taxon>Herpotrichiellaceae</taxon>
        <taxon>Exophiala</taxon>
    </lineage>
</organism>
<gene>
    <name evidence="5" type="ORF">PV08_09481</name>
</gene>
<dbReference type="HOGENOM" id="CLU_020336_7_1_1"/>
<keyword evidence="6" id="KW-1185">Reference proteome</keyword>
<evidence type="ECO:0000313" key="6">
    <source>
        <dbReference type="Proteomes" id="UP000053328"/>
    </source>
</evidence>
<dbReference type="Gene3D" id="3.40.50.1820">
    <property type="entry name" value="alpha/beta hydrolase"/>
    <property type="match status" value="1"/>
</dbReference>
<protein>
    <recommendedName>
        <fullName evidence="4">AB hydrolase-1 domain-containing protein</fullName>
    </recommendedName>
</protein>
<dbReference type="AlphaFoldDB" id="A0A0D2B0F8"/>